<name>A0A6S6TBH7_9BACT</name>
<organism evidence="1">
    <name type="scientific">uncultured Sulfurovum sp</name>
    <dbReference type="NCBI Taxonomy" id="269237"/>
    <lineage>
        <taxon>Bacteria</taxon>
        <taxon>Pseudomonadati</taxon>
        <taxon>Campylobacterota</taxon>
        <taxon>Epsilonproteobacteria</taxon>
        <taxon>Campylobacterales</taxon>
        <taxon>Sulfurovaceae</taxon>
        <taxon>Sulfurovum</taxon>
        <taxon>environmental samples</taxon>
    </lineage>
</organism>
<reference evidence="1" key="1">
    <citation type="submission" date="2020-01" db="EMBL/GenBank/DDBJ databases">
        <authorList>
            <person name="Meier V. D."/>
            <person name="Meier V D."/>
        </authorList>
    </citation>
    <scope>NUCLEOTIDE SEQUENCE</scope>
    <source>
        <strain evidence="1">HLG_WM_MAG_05</strain>
    </source>
</reference>
<evidence type="ECO:0008006" key="2">
    <source>
        <dbReference type="Google" id="ProtNLM"/>
    </source>
</evidence>
<proteinExistence type="predicted"/>
<dbReference type="AlphaFoldDB" id="A0A6S6TBH7"/>
<protein>
    <recommendedName>
        <fullName evidence="2">TIR domain-containing protein</fullName>
    </recommendedName>
</protein>
<evidence type="ECO:0000313" key="1">
    <source>
        <dbReference type="EMBL" id="CAA6820661.1"/>
    </source>
</evidence>
<dbReference type="EMBL" id="CACVAU010000058">
    <property type="protein sequence ID" value="CAA6820661.1"/>
    <property type="molecule type" value="Genomic_DNA"/>
</dbReference>
<accession>A0A6S6TBH7</accession>
<gene>
    <name evidence="1" type="ORF">HELGO_WM5121</name>
</gene>
<sequence>MKNKITFAEELLQFAKTVDILDEKLFLNIKEIINAYAFERWGVKYVKIMNLKFDLDGNRILEKFFLQEYSKGSTQHEMVNIDTSKGQMAYVIKHKQPVWIMAKDKKSYLNEAEAYVDCWSGLENIPEYQTIVSNAKIKTSIIVPFYELEKECRYLRGVANYEIPETLEFNKECRDEILTLTDTISELLNLYNVRERQEHNTNYAINRLAIKLEIFNALLRKNKIFIASPLNGEKDVKKIILKVLAEVFPDIELVDWEANSETGSISEKMFDDINSSRYGICYFSEWSKEKNKYIDNSNVMFEAGLMHAKFRTFSDEIPLWIPIREKESFDFPFNVQGFNTLIVPRNDKGILEKEVFSRMLKSFMQTITQRAKEDKF</sequence>